<dbReference type="OrthoDB" id="407660at2759"/>
<dbReference type="EMBL" id="CAJNNV010027841">
    <property type="protein sequence ID" value="CAE8621909.1"/>
    <property type="molecule type" value="Genomic_DNA"/>
</dbReference>
<dbReference type="EMBL" id="CAJNNW010025251">
    <property type="protein sequence ID" value="CAE8676475.1"/>
    <property type="molecule type" value="Genomic_DNA"/>
</dbReference>
<keyword evidence="4" id="KW-1185">Reference proteome</keyword>
<dbReference type="Proteomes" id="UP000654075">
    <property type="component" value="Unassembled WGS sequence"/>
</dbReference>
<comment type="caution">
    <text evidence="2">The sequence shown here is derived from an EMBL/GenBank/DDBJ whole genome shotgun (WGS) entry which is preliminary data.</text>
</comment>
<evidence type="ECO:0000313" key="2">
    <source>
        <dbReference type="EMBL" id="CAE8621909.1"/>
    </source>
</evidence>
<evidence type="ECO:0000313" key="3">
    <source>
        <dbReference type="EMBL" id="CAE8676475.1"/>
    </source>
</evidence>
<protein>
    <submittedName>
        <fullName evidence="2">Uncharacterized protein</fullName>
    </submittedName>
</protein>
<accession>A0A813G6W9</accession>
<feature type="region of interest" description="Disordered" evidence="1">
    <location>
        <begin position="1"/>
        <end position="20"/>
    </location>
</feature>
<gene>
    <name evidence="2" type="ORF">PGLA1383_LOCUS39425</name>
    <name evidence="3" type="ORF">PGLA2088_LOCUS19898</name>
</gene>
<proteinExistence type="predicted"/>
<evidence type="ECO:0000256" key="1">
    <source>
        <dbReference type="SAM" id="MobiDB-lite"/>
    </source>
</evidence>
<evidence type="ECO:0000313" key="4">
    <source>
        <dbReference type="Proteomes" id="UP000654075"/>
    </source>
</evidence>
<sequence length="145" mass="16264">MAEGSGKTAASQPRKAAGVLDDDKEFHQFVGRMAQASTPDQYADDQLWNLQRTAAGRRSASVIQSCRGKNGRGLDISCFCREACRPDYSKLAACVRAYQEDSSRCREEGEQLTRCVRNEWKQFLFLASPEFSDVDLAKPERTLTF</sequence>
<name>A0A813G6W9_POLGL</name>
<dbReference type="AlphaFoldDB" id="A0A813G6W9"/>
<organism evidence="2 4">
    <name type="scientific">Polarella glacialis</name>
    <name type="common">Dinoflagellate</name>
    <dbReference type="NCBI Taxonomy" id="89957"/>
    <lineage>
        <taxon>Eukaryota</taxon>
        <taxon>Sar</taxon>
        <taxon>Alveolata</taxon>
        <taxon>Dinophyceae</taxon>
        <taxon>Suessiales</taxon>
        <taxon>Suessiaceae</taxon>
        <taxon>Polarella</taxon>
    </lineage>
</organism>
<reference evidence="2" key="1">
    <citation type="submission" date="2021-02" db="EMBL/GenBank/DDBJ databases">
        <authorList>
            <person name="Dougan E. K."/>
            <person name="Rhodes N."/>
            <person name="Thang M."/>
            <person name="Chan C."/>
        </authorList>
    </citation>
    <scope>NUCLEOTIDE SEQUENCE</scope>
</reference>
<dbReference type="Proteomes" id="UP000626109">
    <property type="component" value="Unassembled WGS sequence"/>
</dbReference>